<evidence type="ECO:0000259" key="5">
    <source>
        <dbReference type="Pfam" id="PF12937"/>
    </source>
</evidence>
<feature type="compositionally biased region" description="Polar residues" evidence="4">
    <location>
        <begin position="800"/>
        <end position="814"/>
    </location>
</feature>
<accession>A0AAF3EZS0</accession>
<proteinExistence type="predicted"/>
<dbReference type="Proteomes" id="UP000887575">
    <property type="component" value="Unassembled WGS sequence"/>
</dbReference>
<evidence type="ECO:0000256" key="4">
    <source>
        <dbReference type="SAM" id="MobiDB-lite"/>
    </source>
</evidence>
<dbReference type="InterPro" id="IPR019775">
    <property type="entry name" value="WD40_repeat_CS"/>
</dbReference>
<feature type="repeat" description="WD" evidence="3">
    <location>
        <begin position="653"/>
        <end position="694"/>
    </location>
</feature>
<evidence type="ECO:0000256" key="1">
    <source>
        <dbReference type="ARBA" id="ARBA00022574"/>
    </source>
</evidence>
<dbReference type="Gene3D" id="2.130.10.10">
    <property type="entry name" value="YVTN repeat-like/Quinoprotein amine dehydrogenase"/>
    <property type="match status" value="4"/>
</dbReference>
<dbReference type="PROSITE" id="PS50294">
    <property type="entry name" value="WD_REPEATS_REGION"/>
    <property type="match status" value="4"/>
</dbReference>
<dbReference type="Gene3D" id="1.20.1280.50">
    <property type="match status" value="1"/>
</dbReference>
<dbReference type="CDD" id="cd00200">
    <property type="entry name" value="WD40"/>
    <property type="match status" value="1"/>
</dbReference>
<evidence type="ECO:0000313" key="6">
    <source>
        <dbReference type="Proteomes" id="UP000887575"/>
    </source>
</evidence>
<dbReference type="PANTHER" id="PTHR19848:SF8">
    <property type="entry name" value="F-BOX AND WD REPEAT DOMAIN CONTAINING 7"/>
    <property type="match status" value="1"/>
</dbReference>
<keyword evidence="1 3" id="KW-0853">WD repeat</keyword>
<dbReference type="PANTHER" id="PTHR19848">
    <property type="entry name" value="WD40 REPEAT PROTEIN"/>
    <property type="match status" value="1"/>
</dbReference>
<dbReference type="InterPro" id="IPR015943">
    <property type="entry name" value="WD40/YVTN_repeat-like_dom_sf"/>
</dbReference>
<sequence length="852" mass="95746">MAFAIQERDQARGHETASYEVIDGNSQAEALDLDDEDVRVLIVIHRRQAVDDDENDDEPRIDHDISVGNTEAKAATAPAREPLMSFGEVVAVLSNPFVENKRCFERICGMHSKNKEVAPIDEMLENGLLNALDDTVRFKFADLVDHQHRCENKLMTFKSFPSLPSLFKTKTNSEEIEGVRGTSIAESESRSALIRPVLPAHRVEYRGVEVTLFNAKIEEKDGRIVASPYLLAFFSRATNSLAVAAWVWNVHTGECLHTLTGHTRPVESLLFEPERDLVVSGSDGTIRVWDVQRGTCIALLGCPEDLPFAGRRFGLQLRGNILVSHYDSDIWVWDIREGGSCLHHLHGVNGHTSTITSLHILDSGLLVTGSMNGSVMLWGVEKGTFVRDLVRPRSSDPGRYNWDLKATETLLIAYRIVAHLSPCDLMTCAGVSRTWQRICEDDQTWRQKCFDNGYVEFDVPSFRFLGGWAANRANEPAGITICSHMDLQEAQQNRQAREIAYGQCYERSPWKSLYLRKKRIISNWRSRAIQSSTVQMRRFGDSYQVSEDGKYIVCGDYDGTVDVFCGQTGAQLHLLRGHTDWVRCMSLHGTTLVSCSGDRTIRVWDIVDGNCLHILVVEALYCLQFDGERVVFDGQDFTVKVWNVHTEECLHTLTGHTGAIISLLFESQRDLVVSSSGDGTIRVWDVQRGACIAHLVWIQELEFTSYFGMQLRGNILAWYYDSDIFVWDIREGDSCIHHLHGVNGQTSLISSMQWLDSGLLVTGSDDVVKLWDAEKGIFVRDLFESDLPPSLSGRKRTASGVDSSQDSSRFTQPPNKKAKQNRLSLPAKTTPFNQMPQQKKPPGRSSSRAINQ</sequence>
<feature type="region of interest" description="Disordered" evidence="4">
    <location>
        <begin position="790"/>
        <end position="852"/>
    </location>
</feature>
<dbReference type="PROSITE" id="PS50082">
    <property type="entry name" value="WD_REPEATS_2"/>
    <property type="match status" value="4"/>
</dbReference>
<feature type="repeat" description="WD" evidence="3">
    <location>
        <begin position="259"/>
        <end position="299"/>
    </location>
</feature>
<keyword evidence="2" id="KW-0677">Repeat</keyword>
<dbReference type="SUPFAM" id="SSF81383">
    <property type="entry name" value="F-box domain"/>
    <property type="match status" value="1"/>
</dbReference>
<dbReference type="InterPro" id="IPR001680">
    <property type="entry name" value="WD40_rpt"/>
</dbReference>
<dbReference type="Pfam" id="PF00400">
    <property type="entry name" value="WD40"/>
    <property type="match status" value="5"/>
</dbReference>
<dbReference type="AlphaFoldDB" id="A0AAF3EZS0"/>
<feature type="repeat" description="WD" evidence="3">
    <location>
        <begin position="575"/>
        <end position="614"/>
    </location>
</feature>
<name>A0AAF3EZS0_9BILA</name>
<dbReference type="InterPro" id="IPR020472">
    <property type="entry name" value="WD40_PAC1"/>
</dbReference>
<keyword evidence="6" id="KW-1185">Reference proteome</keyword>
<dbReference type="SUPFAM" id="SSF50978">
    <property type="entry name" value="WD40 repeat-like"/>
    <property type="match status" value="1"/>
</dbReference>
<dbReference type="PRINTS" id="PR00320">
    <property type="entry name" value="GPROTEINBRPT"/>
</dbReference>
<feature type="domain" description="F-box" evidence="5">
    <location>
        <begin position="414"/>
        <end position="450"/>
    </location>
</feature>
<evidence type="ECO:0000313" key="7">
    <source>
        <dbReference type="WBParaSite" id="MBELARI_LOCUS1918"/>
    </source>
</evidence>
<dbReference type="InterPro" id="IPR036047">
    <property type="entry name" value="F-box-like_dom_sf"/>
</dbReference>
<dbReference type="WBParaSite" id="MBELARI_LOCUS1918">
    <property type="protein sequence ID" value="MBELARI_LOCUS1918"/>
    <property type="gene ID" value="MBELARI_LOCUS1918"/>
</dbReference>
<dbReference type="SMART" id="SM00320">
    <property type="entry name" value="WD40"/>
    <property type="match status" value="7"/>
</dbReference>
<dbReference type="InterPro" id="IPR036322">
    <property type="entry name" value="WD40_repeat_dom_sf"/>
</dbReference>
<evidence type="ECO:0000256" key="3">
    <source>
        <dbReference type="PROSITE-ProRule" id="PRU00221"/>
    </source>
</evidence>
<reference evidence="7" key="1">
    <citation type="submission" date="2024-02" db="UniProtKB">
        <authorList>
            <consortium name="WormBaseParasite"/>
        </authorList>
    </citation>
    <scope>IDENTIFICATION</scope>
</reference>
<dbReference type="PROSITE" id="PS00678">
    <property type="entry name" value="WD_REPEATS_1"/>
    <property type="match status" value="2"/>
</dbReference>
<feature type="repeat" description="WD" evidence="3">
    <location>
        <begin position="348"/>
        <end position="388"/>
    </location>
</feature>
<evidence type="ECO:0000256" key="2">
    <source>
        <dbReference type="ARBA" id="ARBA00022737"/>
    </source>
</evidence>
<protein>
    <recommendedName>
        <fullName evidence="5">F-box domain-containing protein</fullName>
    </recommendedName>
</protein>
<dbReference type="InterPro" id="IPR001810">
    <property type="entry name" value="F-box_dom"/>
</dbReference>
<dbReference type="Pfam" id="PF12937">
    <property type="entry name" value="F-box-like"/>
    <property type="match status" value="1"/>
</dbReference>
<dbReference type="SUPFAM" id="SSF63829">
    <property type="entry name" value="Calcium-dependent phosphotriesterase"/>
    <property type="match status" value="1"/>
</dbReference>
<organism evidence="6 7">
    <name type="scientific">Mesorhabditis belari</name>
    <dbReference type="NCBI Taxonomy" id="2138241"/>
    <lineage>
        <taxon>Eukaryota</taxon>
        <taxon>Metazoa</taxon>
        <taxon>Ecdysozoa</taxon>
        <taxon>Nematoda</taxon>
        <taxon>Chromadorea</taxon>
        <taxon>Rhabditida</taxon>
        <taxon>Rhabditina</taxon>
        <taxon>Rhabditomorpha</taxon>
        <taxon>Rhabditoidea</taxon>
        <taxon>Rhabditidae</taxon>
        <taxon>Mesorhabditinae</taxon>
        <taxon>Mesorhabditis</taxon>
    </lineage>
</organism>